<feature type="chain" id="PRO_5008596942" description="SLH domain-containing protein" evidence="2">
    <location>
        <begin position="31"/>
        <end position="246"/>
    </location>
</feature>
<dbReference type="PROSITE" id="PS51257">
    <property type="entry name" value="PROKAR_LIPOPROTEIN"/>
    <property type="match status" value="1"/>
</dbReference>
<name>A0A1B7LHT2_9FIRM</name>
<gene>
    <name evidence="4" type="ORF">A6M21_04985</name>
</gene>
<dbReference type="EMBL" id="LYVF01000047">
    <property type="protein sequence ID" value="OAT85837.1"/>
    <property type="molecule type" value="Genomic_DNA"/>
</dbReference>
<dbReference type="RefSeq" id="WP_066666577.1">
    <property type="nucleotide sequence ID" value="NZ_LYVF01000047.1"/>
</dbReference>
<dbReference type="Pfam" id="PF00395">
    <property type="entry name" value="SLH"/>
    <property type="match status" value="1"/>
</dbReference>
<dbReference type="OrthoDB" id="1850026at2"/>
<feature type="domain" description="SLH" evidence="3">
    <location>
        <begin position="169"/>
        <end position="232"/>
    </location>
</feature>
<dbReference type="STRING" id="1838280.A6M21_04985"/>
<proteinExistence type="predicted"/>
<dbReference type="Proteomes" id="UP000078532">
    <property type="component" value="Unassembled WGS sequence"/>
</dbReference>
<evidence type="ECO:0000313" key="5">
    <source>
        <dbReference type="Proteomes" id="UP000078532"/>
    </source>
</evidence>
<keyword evidence="5" id="KW-1185">Reference proteome</keyword>
<evidence type="ECO:0000313" key="4">
    <source>
        <dbReference type="EMBL" id="OAT85837.1"/>
    </source>
</evidence>
<evidence type="ECO:0000259" key="3">
    <source>
        <dbReference type="PROSITE" id="PS51272"/>
    </source>
</evidence>
<sequence>MVNLKKYAITIMIPLSLLAGACMPYGTAFADTTLTRITATAPAATAYTVSGVVTDNSGNPISGAILAINGENSTTTASDGSYSLSLPDGTYTLTVSAANYQTATYSLDVADSNLTGQNIALTPGTSNMTWNNPDTWNQMLTTGCLNGKHVTRAMFMAMLVNRLNLSREANINFIDVPGNAWYAHSLRLAVGAGLMHGVGANRFAPNQIITVKQMQAMVNAAKKFNSLFNQSGYSRVYSGYMNHFNR</sequence>
<accession>A0A1B7LHT2</accession>
<dbReference type="InterPro" id="IPR001119">
    <property type="entry name" value="SLH_dom"/>
</dbReference>
<dbReference type="InterPro" id="IPR008969">
    <property type="entry name" value="CarboxyPept-like_regulatory"/>
</dbReference>
<comment type="caution">
    <text evidence="4">The sequence shown here is derived from an EMBL/GenBank/DDBJ whole genome shotgun (WGS) entry which is preliminary data.</text>
</comment>
<dbReference type="SUPFAM" id="SSF49464">
    <property type="entry name" value="Carboxypeptidase regulatory domain-like"/>
    <property type="match status" value="1"/>
</dbReference>
<organism evidence="4 5">
    <name type="scientific">Desulfotomaculum copahuensis</name>
    <dbReference type="NCBI Taxonomy" id="1838280"/>
    <lineage>
        <taxon>Bacteria</taxon>
        <taxon>Bacillati</taxon>
        <taxon>Bacillota</taxon>
        <taxon>Clostridia</taxon>
        <taxon>Eubacteriales</taxon>
        <taxon>Desulfotomaculaceae</taxon>
        <taxon>Desulfotomaculum</taxon>
    </lineage>
</organism>
<reference evidence="4 5" key="1">
    <citation type="submission" date="2016-04" db="EMBL/GenBank/DDBJ databases">
        <authorList>
            <person name="Evans L.H."/>
            <person name="Alamgir A."/>
            <person name="Owens N."/>
            <person name="Weber N.D."/>
            <person name="Virtaneva K."/>
            <person name="Barbian K."/>
            <person name="Babar A."/>
            <person name="Rosenke K."/>
        </authorList>
    </citation>
    <scope>NUCLEOTIDE SEQUENCE [LARGE SCALE GENOMIC DNA]</scope>
    <source>
        <strain evidence="4 5">LMa1</strain>
    </source>
</reference>
<dbReference type="AlphaFoldDB" id="A0A1B7LHT2"/>
<dbReference type="PROSITE" id="PS51272">
    <property type="entry name" value="SLH"/>
    <property type="match status" value="1"/>
</dbReference>
<keyword evidence="2" id="KW-0732">Signal</keyword>
<evidence type="ECO:0000256" key="2">
    <source>
        <dbReference type="SAM" id="SignalP"/>
    </source>
</evidence>
<keyword evidence="1" id="KW-0677">Repeat</keyword>
<feature type="signal peptide" evidence="2">
    <location>
        <begin position="1"/>
        <end position="30"/>
    </location>
</feature>
<dbReference type="Pfam" id="PF13620">
    <property type="entry name" value="CarboxypepD_reg"/>
    <property type="match status" value="1"/>
</dbReference>
<protein>
    <recommendedName>
        <fullName evidence="3">SLH domain-containing protein</fullName>
    </recommendedName>
</protein>
<evidence type="ECO:0000256" key="1">
    <source>
        <dbReference type="ARBA" id="ARBA00022737"/>
    </source>
</evidence>
<dbReference type="Gene3D" id="2.60.40.1120">
    <property type="entry name" value="Carboxypeptidase-like, regulatory domain"/>
    <property type="match status" value="1"/>
</dbReference>